<evidence type="ECO:0000313" key="1">
    <source>
        <dbReference type="EMBL" id="JAH55166.1"/>
    </source>
</evidence>
<name>A0A0E9TNI2_ANGAN</name>
<accession>A0A0E9TNI2</accession>
<sequence>MWNRNYTKEALGILIFTVQEVYIIYDCLNLYSPLPGF</sequence>
<protein>
    <submittedName>
        <fullName evidence="1">Uncharacterized protein</fullName>
    </submittedName>
</protein>
<dbReference type="EMBL" id="GBXM01053411">
    <property type="protein sequence ID" value="JAH55166.1"/>
    <property type="molecule type" value="Transcribed_RNA"/>
</dbReference>
<organism evidence="1">
    <name type="scientific">Anguilla anguilla</name>
    <name type="common">European freshwater eel</name>
    <name type="synonym">Muraena anguilla</name>
    <dbReference type="NCBI Taxonomy" id="7936"/>
    <lineage>
        <taxon>Eukaryota</taxon>
        <taxon>Metazoa</taxon>
        <taxon>Chordata</taxon>
        <taxon>Craniata</taxon>
        <taxon>Vertebrata</taxon>
        <taxon>Euteleostomi</taxon>
        <taxon>Actinopterygii</taxon>
        <taxon>Neopterygii</taxon>
        <taxon>Teleostei</taxon>
        <taxon>Anguilliformes</taxon>
        <taxon>Anguillidae</taxon>
        <taxon>Anguilla</taxon>
    </lineage>
</organism>
<proteinExistence type="predicted"/>
<reference evidence="1" key="1">
    <citation type="submission" date="2014-11" db="EMBL/GenBank/DDBJ databases">
        <authorList>
            <person name="Amaro Gonzalez C."/>
        </authorList>
    </citation>
    <scope>NUCLEOTIDE SEQUENCE</scope>
</reference>
<dbReference type="AlphaFoldDB" id="A0A0E9TNI2"/>
<reference evidence="1" key="2">
    <citation type="journal article" date="2015" name="Fish Shellfish Immunol.">
        <title>Early steps in the European eel (Anguilla anguilla)-Vibrio vulnificus interaction in the gills: Role of the RtxA13 toxin.</title>
        <authorList>
            <person name="Callol A."/>
            <person name="Pajuelo D."/>
            <person name="Ebbesson L."/>
            <person name="Teles M."/>
            <person name="MacKenzie S."/>
            <person name="Amaro C."/>
        </authorList>
    </citation>
    <scope>NUCLEOTIDE SEQUENCE</scope>
</reference>